<comment type="caution">
    <text evidence="6">The sequence shown here is derived from an EMBL/GenBank/DDBJ whole genome shotgun (WGS) entry which is preliminary data.</text>
</comment>
<feature type="DNA-binding region" description="H-T-H motif" evidence="4">
    <location>
        <begin position="46"/>
        <end position="65"/>
    </location>
</feature>
<dbReference type="EMBL" id="PTIX01000005">
    <property type="protein sequence ID" value="PPK68316.1"/>
    <property type="molecule type" value="Genomic_DNA"/>
</dbReference>
<dbReference type="InterPro" id="IPR001647">
    <property type="entry name" value="HTH_TetR"/>
</dbReference>
<keyword evidence="2 4" id="KW-0238">DNA-binding</keyword>
<dbReference type="SUPFAM" id="SSF48498">
    <property type="entry name" value="Tetracyclin repressor-like, C-terminal domain"/>
    <property type="match status" value="1"/>
</dbReference>
<keyword evidence="1" id="KW-0805">Transcription regulation</keyword>
<dbReference type="GO" id="GO:0045892">
    <property type="term" value="P:negative regulation of DNA-templated transcription"/>
    <property type="evidence" value="ECO:0007669"/>
    <property type="project" value="InterPro"/>
</dbReference>
<dbReference type="Gene3D" id="1.10.10.60">
    <property type="entry name" value="Homeodomain-like"/>
    <property type="match status" value="1"/>
</dbReference>
<dbReference type="AlphaFoldDB" id="A0A2S6GSZ6"/>
<name>A0A2S6GSZ6_9PSEU</name>
<evidence type="ECO:0000313" key="7">
    <source>
        <dbReference type="Proteomes" id="UP000239203"/>
    </source>
</evidence>
<dbReference type="SUPFAM" id="SSF46689">
    <property type="entry name" value="Homeodomain-like"/>
    <property type="match status" value="1"/>
</dbReference>
<keyword evidence="3" id="KW-0804">Transcription</keyword>
<evidence type="ECO:0000256" key="3">
    <source>
        <dbReference type="ARBA" id="ARBA00023163"/>
    </source>
</evidence>
<dbReference type="RefSeq" id="WP_104478814.1">
    <property type="nucleotide sequence ID" value="NZ_CP154825.1"/>
</dbReference>
<dbReference type="InterPro" id="IPR004111">
    <property type="entry name" value="Repressor_TetR_C"/>
</dbReference>
<dbReference type="OrthoDB" id="2570341at2"/>
<dbReference type="InterPro" id="IPR036271">
    <property type="entry name" value="Tet_transcr_reg_TetR-rel_C_sf"/>
</dbReference>
<accession>A0A2S6GSZ6</accession>
<organism evidence="6 7">
    <name type="scientific">Actinokineospora auranticolor</name>
    <dbReference type="NCBI Taxonomy" id="155976"/>
    <lineage>
        <taxon>Bacteria</taxon>
        <taxon>Bacillati</taxon>
        <taxon>Actinomycetota</taxon>
        <taxon>Actinomycetes</taxon>
        <taxon>Pseudonocardiales</taxon>
        <taxon>Pseudonocardiaceae</taxon>
        <taxon>Actinokineospora</taxon>
    </lineage>
</organism>
<dbReference type="InterPro" id="IPR009057">
    <property type="entry name" value="Homeodomain-like_sf"/>
</dbReference>
<reference evidence="6 7" key="1">
    <citation type="submission" date="2018-02" db="EMBL/GenBank/DDBJ databases">
        <title>Genomic Encyclopedia of Archaeal and Bacterial Type Strains, Phase II (KMG-II): from individual species to whole genera.</title>
        <authorList>
            <person name="Goeker M."/>
        </authorList>
    </citation>
    <scope>NUCLEOTIDE SEQUENCE [LARGE SCALE GENOMIC DNA]</scope>
    <source>
        <strain evidence="6 7">YU 961-1</strain>
    </source>
</reference>
<dbReference type="Pfam" id="PF00440">
    <property type="entry name" value="TetR_N"/>
    <property type="match status" value="1"/>
</dbReference>
<dbReference type="PROSITE" id="PS50977">
    <property type="entry name" value="HTH_TETR_2"/>
    <property type="match status" value="1"/>
</dbReference>
<dbReference type="GO" id="GO:0003700">
    <property type="term" value="F:DNA-binding transcription factor activity"/>
    <property type="evidence" value="ECO:0007669"/>
    <property type="project" value="TreeGrafter"/>
</dbReference>
<proteinExistence type="predicted"/>
<sequence length="229" mass="24376">MPDPTTDLLWGARPTATRGPRPTLTVADIAGAAIAVADADGLPAATMQRVAERLGVTKMALYRYVPGKDELVAVMIDTALGEAPEPCADGWRACLRRWTHAIYDRFTTHPWTTEATVGPRPIGPNELTWLERALVALADTPLAGSEALDTVATLAGHARAIAQQWAAATNPEAAIHRSFAQLVEGREDRFPALARALADPGGQGQALDFGLDRVLDGIELLVANRSSGR</sequence>
<evidence type="ECO:0000256" key="2">
    <source>
        <dbReference type="ARBA" id="ARBA00023125"/>
    </source>
</evidence>
<dbReference type="PANTHER" id="PTHR30055:SF151">
    <property type="entry name" value="TRANSCRIPTIONAL REGULATORY PROTEIN"/>
    <property type="match status" value="1"/>
</dbReference>
<evidence type="ECO:0000256" key="4">
    <source>
        <dbReference type="PROSITE-ProRule" id="PRU00335"/>
    </source>
</evidence>
<dbReference type="PANTHER" id="PTHR30055">
    <property type="entry name" value="HTH-TYPE TRANSCRIPTIONAL REGULATOR RUTR"/>
    <property type="match status" value="1"/>
</dbReference>
<protein>
    <submittedName>
        <fullName evidence="6">Regulatory TetR family protein</fullName>
    </submittedName>
</protein>
<dbReference type="Proteomes" id="UP000239203">
    <property type="component" value="Unassembled WGS sequence"/>
</dbReference>
<dbReference type="Gene3D" id="1.10.357.10">
    <property type="entry name" value="Tetracycline Repressor, domain 2"/>
    <property type="match status" value="1"/>
</dbReference>
<evidence type="ECO:0000259" key="5">
    <source>
        <dbReference type="PROSITE" id="PS50977"/>
    </source>
</evidence>
<dbReference type="InterPro" id="IPR050109">
    <property type="entry name" value="HTH-type_TetR-like_transc_reg"/>
</dbReference>
<evidence type="ECO:0000256" key="1">
    <source>
        <dbReference type="ARBA" id="ARBA00023015"/>
    </source>
</evidence>
<evidence type="ECO:0000313" key="6">
    <source>
        <dbReference type="EMBL" id="PPK68316.1"/>
    </source>
</evidence>
<dbReference type="Pfam" id="PF02909">
    <property type="entry name" value="TetR_C_1"/>
    <property type="match status" value="1"/>
</dbReference>
<gene>
    <name evidence="6" type="ORF">CLV40_10539</name>
</gene>
<dbReference type="GO" id="GO:0000976">
    <property type="term" value="F:transcription cis-regulatory region binding"/>
    <property type="evidence" value="ECO:0007669"/>
    <property type="project" value="TreeGrafter"/>
</dbReference>
<keyword evidence="7" id="KW-1185">Reference proteome</keyword>
<feature type="domain" description="HTH tetR-type" evidence="5">
    <location>
        <begin position="23"/>
        <end position="83"/>
    </location>
</feature>